<dbReference type="InterPro" id="IPR055237">
    <property type="entry name" value="Cdc6_lid"/>
</dbReference>
<dbReference type="PANTHER" id="PTHR10763:SF22">
    <property type="entry name" value="ORC1-TYPE DNA REPLICATION PROTEIN"/>
    <property type="match status" value="1"/>
</dbReference>
<dbReference type="SMART" id="SM00382">
    <property type="entry name" value="AAA"/>
    <property type="match status" value="1"/>
</dbReference>
<evidence type="ECO:0000256" key="5">
    <source>
        <dbReference type="HAMAP-Rule" id="MF_01407"/>
    </source>
</evidence>
<feature type="binding site" evidence="5">
    <location>
        <begin position="62"/>
        <end position="66"/>
    </location>
    <ligand>
        <name>ATP</name>
        <dbReference type="ChEBI" id="CHEBI:30616"/>
    </ligand>
</feature>
<keyword evidence="8" id="KW-0132">Cell division</keyword>
<dbReference type="CDD" id="cd08768">
    <property type="entry name" value="Cdc6_C"/>
    <property type="match status" value="1"/>
</dbReference>
<dbReference type="GO" id="GO:0006260">
    <property type="term" value="P:DNA replication"/>
    <property type="evidence" value="ECO:0007669"/>
    <property type="project" value="UniProtKB-UniRule"/>
</dbReference>
<evidence type="ECO:0000313" key="8">
    <source>
        <dbReference type="EMBL" id="SIR96884.1"/>
    </source>
</evidence>
<dbReference type="SUPFAM" id="SSF52540">
    <property type="entry name" value="P-loop containing nucleoside triphosphate hydrolases"/>
    <property type="match status" value="1"/>
</dbReference>
<keyword evidence="3 5" id="KW-0547">Nucleotide-binding</keyword>
<evidence type="ECO:0000256" key="3">
    <source>
        <dbReference type="ARBA" id="ARBA00022741"/>
    </source>
</evidence>
<dbReference type="Gene3D" id="1.10.10.10">
    <property type="entry name" value="Winged helix-like DNA-binding domain superfamily/Winged helix DNA-binding domain"/>
    <property type="match status" value="1"/>
</dbReference>
<evidence type="ECO:0000256" key="2">
    <source>
        <dbReference type="ARBA" id="ARBA00022705"/>
    </source>
</evidence>
<dbReference type="OrthoDB" id="195574at2157"/>
<dbReference type="PANTHER" id="PTHR10763">
    <property type="entry name" value="CELL DIVISION CONTROL PROTEIN 6-RELATED"/>
    <property type="match status" value="1"/>
</dbReference>
<feature type="binding site" evidence="5">
    <location>
        <position position="209"/>
    </location>
    <ligand>
        <name>ATP</name>
        <dbReference type="ChEBI" id="CHEBI:30616"/>
    </ligand>
</feature>
<protein>
    <recommendedName>
        <fullName evidence="5">ORC1-type DNA replication protein</fullName>
    </recommendedName>
</protein>
<keyword evidence="9" id="KW-1185">Reference proteome</keyword>
<proteinExistence type="inferred from homology"/>
<dbReference type="InterPro" id="IPR014277">
    <property type="entry name" value="Orc1/Cdc6_arc"/>
</dbReference>
<dbReference type="SUPFAM" id="SSF46785">
    <property type="entry name" value="Winged helix' DNA-binding domain"/>
    <property type="match status" value="1"/>
</dbReference>
<dbReference type="Pfam" id="PF13191">
    <property type="entry name" value="AAA_16"/>
    <property type="match status" value="1"/>
</dbReference>
<dbReference type="InterPro" id="IPR050311">
    <property type="entry name" value="ORC1/CDC6"/>
</dbReference>
<feature type="binding site" evidence="5">
    <location>
        <position position="221"/>
    </location>
    <ligand>
        <name>ATP</name>
        <dbReference type="ChEBI" id="CHEBI:30616"/>
    </ligand>
</feature>
<dbReference type="Pfam" id="PF09079">
    <property type="entry name" value="WHD_Cdc6"/>
    <property type="match status" value="1"/>
</dbReference>
<dbReference type="InterPro" id="IPR036390">
    <property type="entry name" value="WH_DNA-bd_sf"/>
</dbReference>
<accession>A0A1N7F9A6</accession>
<organism evidence="8 9">
    <name type="scientific">Natronorubrum thiooxidans</name>
    <dbReference type="NCBI Taxonomy" id="308853"/>
    <lineage>
        <taxon>Archaea</taxon>
        <taxon>Methanobacteriati</taxon>
        <taxon>Methanobacteriota</taxon>
        <taxon>Stenosarchaea group</taxon>
        <taxon>Halobacteria</taxon>
        <taxon>Halobacteriales</taxon>
        <taxon>Natrialbaceae</taxon>
        <taxon>Natronorubrum</taxon>
    </lineage>
</organism>
<dbReference type="InterPro" id="IPR015163">
    <property type="entry name" value="Cdc6_C"/>
</dbReference>
<keyword evidence="4 5" id="KW-0067">ATP-binding</keyword>
<evidence type="ECO:0000259" key="6">
    <source>
        <dbReference type="SMART" id="SM00382"/>
    </source>
</evidence>
<gene>
    <name evidence="8" type="ORF">SAMN05421752_10699</name>
</gene>
<evidence type="ECO:0000259" key="7">
    <source>
        <dbReference type="SMART" id="SM01074"/>
    </source>
</evidence>
<dbReference type="Gene3D" id="3.40.50.300">
    <property type="entry name" value="P-loop containing nucleotide triphosphate hydrolases"/>
    <property type="match status" value="1"/>
</dbReference>
<dbReference type="CDD" id="cd00009">
    <property type="entry name" value="AAA"/>
    <property type="match status" value="1"/>
</dbReference>
<comment type="similarity">
    <text evidence="1 5">Belongs to the CDC6/cdc18 family.</text>
</comment>
<name>A0A1N7F9A6_9EURY</name>
<dbReference type="InterPro" id="IPR003593">
    <property type="entry name" value="AAA+_ATPase"/>
</dbReference>
<feature type="domain" description="AAA+ ATPase" evidence="6">
    <location>
        <begin position="50"/>
        <end position="201"/>
    </location>
</feature>
<dbReference type="GO" id="GO:0051301">
    <property type="term" value="P:cell division"/>
    <property type="evidence" value="ECO:0007669"/>
    <property type="project" value="UniProtKB-KW"/>
</dbReference>
<dbReference type="SMART" id="SM01074">
    <property type="entry name" value="Cdc6_C"/>
    <property type="match status" value="1"/>
</dbReference>
<dbReference type="GO" id="GO:0005524">
    <property type="term" value="F:ATP binding"/>
    <property type="evidence" value="ECO:0007669"/>
    <property type="project" value="UniProtKB-UniRule"/>
</dbReference>
<dbReference type="STRING" id="308853.SAMN05421752_10699"/>
<dbReference type="Proteomes" id="UP000185936">
    <property type="component" value="Unassembled WGS sequence"/>
</dbReference>
<feature type="domain" description="Cdc6 C-terminal" evidence="7">
    <location>
        <begin position="304"/>
        <end position="387"/>
    </location>
</feature>
<evidence type="ECO:0000256" key="4">
    <source>
        <dbReference type="ARBA" id="ARBA00022840"/>
    </source>
</evidence>
<dbReference type="InterPro" id="IPR036388">
    <property type="entry name" value="WH-like_DNA-bd_sf"/>
</dbReference>
<dbReference type="Gene3D" id="1.10.8.60">
    <property type="match status" value="1"/>
</dbReference>
<dbReference type="RefSeq" id="WP_076609041.1">
    <property type="nucleotide sequence ID" value="NZ_FTNR01000006.1"/>
</dbReference>
<sequence>MSDFSFKPTGSIFKEREALLEEWTPDELVGRDEELRQYHAALQPVIEGETPSNIFLYGKSGVGKTAATRFLLQLLERDAGKVDGLELHTVEINCDGLNSSYQTAVALVNELRDPTNQISNTGYPQASVYQFLFDELDTLGGTVLIVLDEVDHIRDDSLLYKLPRARSNGDVTAARLGVIGISNDLDFRNQLSSKVRSSLCEKEVSFSAYDANELCEVLRQREAVAFEDDVLDSGVIEMCAAYGAKDSGDARQALDLLLESGDIARETNADLVTEAHVSEARERLQTDQVVEGISNYSMHGQLVLWALTILAEQGNTPARTRDVREPYEMLCEREGNDPVSDRAVREYLAELETLGIISSTQVNRGKGGGKYKQHELDQSVSSVKAGLSELLDTAA</sequence>
<dbReference type="Pfam" id="PF22703">
    <property type="entry name" value="Cdc6_lid"/>
    <property type="match status" value="1"/>
</dbReference>
<dbReference type="FunFam" id="1.10.8.60:FF:000073">
    <property type="entry name" value="ORC1-type DNA replication protein"/>
    <property type="match status" value="1"/>
</dbReference>
<dbReference type="AlphaFoldDB" id="A0A1N7F9A6"/>
<evidence type="ECO:0000313" key="9">
    <source>
        <dbReference type="Proteomes" id="UP000185936"/>
    </source>
</evidence>
<dbReference type="NCBIfam" id="TIGR02928">
    <property type="entry name" value="orc1/cdc6 family replication initiation protein"/>
    <property type="match status" value="1"/>
</dbReference>
<comment type="function">
    <text evidence="5">Involved in regulation of DNA replication.</text>
</comment>
<dbReference type="HAMAP" id="MF_01407">
    <property type="entry name" value="ORC1_type_DNA_replic_protein"/>
    <property type="match status" value="1"/>
</dbReference>
<dbReference type="EMBL" id="FTNR01000006">
    <property type="protein sequence ID" value="SIR96884.1"/>
    <property type="molecule type" value="Genomic_DNA"/>
</dbReference>
<keyword evidence="2 5" id="KW-0235">DNA replication</keyword>
<dbReference type="InterPro" id="IPR027417">
    <property type="entry name" value="P-loop_NTPase"/>
</dbReference>
<dbReference type="InterPro" id="IPR041664">
    <property type="entry name" value="AAA_16"/>
</dbReference>
<evidence type="ECO:0000256" key="1">
    <source>
        <dbReference type="ARBA" id="ARBA00006184"/>
    </source>
</evidence>
<keyword evidence="8" id="KW-0131">Cell cycle</keyword>
<reference evidence="9" key="1">
    <citation type="submission" date="2017-01" db="EMBL/GenBank/DDBJ databases">
        <authorList>
            <person name="Varghese N."/>
            <person name="Submissions S."/>
        </authorList>
    </citation>
    <scope>NUCLEOTIDE SEQUENCE [LARGE SCALE GENOMIC DNA]</scope>
    <source>
        <strain evidence="9">type strain: HArc-</strain>
    </source>
</reference>